<evidence type="ECO:0000313" key="1">
    <source>
        <dbReference type="EMBL" id="MBC9930173.1"/>
    </source>
</evidence>
<sequence length="250" mass="29588">MSNIVTAYLRIRKTNNTHLSEGEQENLFRHLVNYHGEFGSYWVRVLKKYRQNLKCLDIQYGCGKTWYEDASEYITDNSEVEVVTRKCNEGGLDTIELTRFKDGKETYEIRERLCTYAFDKIMIFSDTNWLAEEGADKDTHYSAILDVAGTYHSANDKSFVDVWRDGTPLYEEEYPYDYFVLTETDNFKFTAPAFLVELQENNFSRMPNHSKMILYYKRRKVALLMKNYDKIEVSTADYWDNCADETCQDW</sequence>
<protein>
    <submittedName>
        <fullName evidence="1">Uncharacterized protein</fullName>
    </submittedName>
</protein>
<reference evidence="1 2" key="1">
    <citation type="submission" date="2020-09" db="EMBL/GenBank/DDBJ databases">
        <title>Genome sequences of type strains of Chitinophaga qingshengii and Chitinophaga varians.</title>
        <authorList>
            <person name="Kittiwongwattana C."/>
        </authorList>
    </citation>
    <scope>NUCLEOTIDE SEQUENCE [LARGE SCALE GENOMIC DNA]</scope>
    <source>
        <strain evidence="1 2">JCM 30026</strain>
    </source>
</reference>
<gene>
    <name evidence="1" type="ORF">ICL07_07280</name>
</gene>
<dbReference type="EMBL" id="JACVFC010000001">
    <property type="protein sequence ID" value="MBC9930173.1"/>
    <property type="molecule type" value="Genomic_DNA"/>
</dbReference>
<evidence type="ECO:0000313" key="2">
    <source>
        <dbReference type="Proteomes" id="UP000659124"/>
    </source>
</evidence>
<organism evidence="1 2">
    <name type="scientific">Chitinophaga qingshengii</name>
    <dbReference type="NCBI Taxonomy" id="1569794"/>
    <lineage>
        <taxon>Bacteria</taxon>
        <taxon>Pseudomonadati</taxon>
        <taxon>Bacteroidota</taxon>
        <taxon>Chitinophagia</taxon>
        <taxon>Chitinophagales</taxon>
        <taxon>Chitinophagaceae</taxon>
        <taxon>Chitinophaga</taxon>
    </lineage>
</organism>
<proteinExistence type="predicted"/>
<keyword evidence="2" id="KW-1185">Reference proteome</keyword>
<dbReference type="RefSeq" id="WP_188087257.1">
    <property type="nucleotide sequence ID" value="NZ_JACVFC010000001.1"/>
</dbReference>
<comment type="caution">
    <text evidence="1">The sequence shown here is derived from an EMBL/GenBank/DDBJ whole genome shotgun (WGS) entry which is preliminary data.</text>
</comment>
<dbReference type="Proteomes" id="UP000659124">
    <property type="component" value="Unassembled WGS sequence"/>
</dbReference>
<accession>A0ABR7TI29</accession>
<name>A0ABR7TI29_9BACT</name>